<dbReference type="PROSITE" id="PS51898">
    <property type="entry name" value="TYR_RECOMBINASE"/>
    <property type="match status" value="1"/>
</dbReference>
<gene>
    <name evidence="5" type="ORF">Q8852_00860</name>
</gene>
<dbReference type="InterPro" id="IPR050090">
    <property type="entry name" value="Tyrosine_recombinase_XerCD"/>
</dbReference>
<dbReference type="SUPFAM" id="SSF56349">
    <property type="entry name" value="DNA breaking-rejoining enzymes"/>
    <property type="match status" value="1"/>
</dbReference>
<dbReference type="InterPro" id="IPR011010">
    <property type="entry name" value="DNA_brk_join_enz"/>
</dbReference>
<evidence type="ECO:0000259" key="4">
    <source>
        <dbReference type="PROSITE" id="PS51898"/>
    </source>
</evidence>
<evidence type="ECO:0000256" key="1">
    <source>
        <dbReference type="ARBA" id="ARBA00008857"/>
    </source>
</evidence>
<organism evidence="5 6">
    <name type="scientific">Mycoplasma seminis</name>
    <dbReference type="NCBI Taxonomy" id="512749"/>
    <lineage>
        <taxon>Bacteria</taxon>
        <taxon>Bacillati</taxon>
        <taxon>Mycoplasmatota</taxon>
        <taxon>Mollicutes</taxon>
        <taxon>Mycoplasmataceae</taxon>
        <taxon>Mycoplasma</taxon>
    </lineage>
</organism>
<dbReference type="CDD" id="cd01189">
    <property type="entry name" value="INT_ICEBs1_C_like"/>
    <property type="match status" value="1"/>
</dbReference>
<dbReference type="Gene3D" id="1.10.150.130">
    <property type="match status" value="1"/>
</dbReference>
<dbReference type="Proteomes" id="UP001237011">
    <property type="component" value="Chromosome"/>
</dbReference>
<dbReference type="InterPro" id="IPR002104">
    <property type="entry name" value="Integrase_catalytic"/>
</dbReference>
<evidence type="ECO:0000313" key="5">
    <source>
        <dbReference type="EMBL" id="WLP85695.1"/>
    </source>
</evidence>
<reference evidence="5" key="1">
    <citation type="submission" date="2023-08" db="EMBL/GenBank/DDBJ databases">
        <title>Complete genome sequence of Mycoplasma seminis 2200.</title>
        <authorList>
            <person name="Spergser J."/>
        </authorList>
    </citation>
    <scope>NUCLEOTIDE SEQUENCE [LARGE SCALE GENOMIC DNA]</scope>
    <source>
        <strain evidence="5">2200</strain>
    </source>
</reference>
<keyword evidence="2" id="KW-0238">DNA-binding</keyword>
<comment type="similarity">
    <text evidence="1">Belongs to the 'phage' integrase family.</text>
</comment>
<dbReference type="Gene3D" id="1.10.443.10">
    <property type="entry name" value="Intergrase catalytic core"/>
    <property type="match status" value="1"/>
</dbReference>
<dbReference type="RefSeq" id="WP_305938124.1">
    <property type="nucleotide sequence ID" value="NZ_CP132191.1"/>
</dbReference>
<dbReference type="InterPro" id="IPR010998">
    <property type="entry name" value="Integrase_recombinase_N"/>
</dbReference>
<evidence type="ECO:0000313" key="6">
    <source>
        <dbReference type="Proteomes" id="UP001237011"/>
    </source>
</evidence>
<accession>A0ABY9HBX8</accession>
<proteinExistence type="inferred from homology"/>
<protein>
    <submittedName>
        <fullName evidence="5">Site-specific integrase</fullName>
    </submittedName>
</protein>
<name>A0ABY9HBX8_9MOLU</name>
<dbReference type="InterPro" id="IPR013762">
    <property type="entry name" value="Integrase-like_cat_sf"/>
</dbReference>
<dbReference type="PANTHER" id="PTHR30349">
    <property type="entry name" value="PHAGE INTEGRASE-RELATED"/>
    <property type="match status" value="1"/>
</dbReference>
<keyword evidence="6" id="KW-1185">Reference proteome</keyword>
<dbReference type="PANTHER" id="PTHR30349:SF64">
    <property type="entry name" value="PROPHAGE INTEGRASE INTD-RELATED"/>
    <property type="match status" value="1"/>
</dbReference>
<evidence type="ECO:0000256" key="3">
    <source>
        <dbReference type="ARBA" id="ARBA00023172"/>
    </source>
</evidence>
<sequence length="303" mass="34914">MKQILLSEYYAQWIKIYKEGAIRSVTLKKYYLALSWIRKLAPNLFIHNLNRLIYQQLLNDFAATHEKQTTMDFHRLLKPAIQDALDEGFIEKDPCRKVIIKGKVPRPKKAKYLNQFELHSLLKTLKLGEKPNVDWMILLIAKTGMRFSEAAALTPADFDFSKQIVVVNKTWDYKEARDFQPTKNKSSIRKIQIDWMISTQFSALTKNLPADQPIFIKENIYNSTVNDTLERRCKQANVPIISVHGLRHTHASVLLYAGVSIASVAQRLGHSNMSTTQKVYLHIINELENKDIDLVMKSLSALT</sequence>
<keyword evidence="3" id="KW-0233">DNA recombination</keyword>
<feature type="domain" description="Tyr recombinase" evidence="4">
    <location>
        <begin position="108"/>
        <end position="294"/>
    </location>
</feature>
<evidence type="ECO:0000256" key="2">
    <source>
        <dbReference type="ARBA" id="ARBA00023125"/>
    </source>
</evidence>
<dbReference type="EMBL" id="CP132191">
    <property type="protein sequence ID" value="WLP85695.1"/>
    <property type="molecule type" value="Genomic_DNA"/>
</dbReference>
<dbReference type="Pfam" id="PF00589">
    <property type="entry name" value="Phage_integrase"/>
    <property type="match status" value="1"/>
</dbReference>